<evidence type="ECO:0000313" key="13">
    <source>
        <dbReference type="WBParaSite" id="ALUE_0000834301-mRNA-1"/>
    </source>
</evidence>
<evidence type="ECO:0000259" key="11">
    <source>
        <dbReference type="PROSITE" id="PS50021"/>
    </source>
</evidence>
<feature type="region of interest" description="Disordered" evidence="8">
    <location>
        <begin position="240"/>
        <end position="260"/>
    </location>
</feature>
<dbReference type="InterPro" id="IPR018159">
    <property type="entry name" value="Spectrin/alpha-actinin"/>
</dbReference>
<proteinExistence type="predicted"/>
<dbReference type="InterPro" id="IPR002017">
    <property type="entry name" value="Spectrin_repeat"/>
</dbReference>
<organism evidence="12 13">
    <name type="scientific">Ascaris lumbricoides</name>
    <name type="common">Giant roundworm</name>
    <dbReference type="NCBI Taxonomy" id="6252"/>
    <lineage>
        <taxon>Eukaryota</taxon>
        <taxon>Metazoa</taxon>
        <taxon>Ecdysozoa</taxon>
        <taxon>Nematoda</taxon>
        <taxon>Chromadorea</taxon>
        <taxon>Rhabditida</taxon>
        <taxon>Spirurina</taxon>
        <taxon>Ascaridomorpha</taxon>
        <taxon>Ascaridoidea</taxon>
        <taxon>Ascarididae</taxon>
        <taxon>Ascaris</taxon>
    </lineage>
</organism>
<dbReference type="Pfam" id="PF00435">
    <property type="entry name" value="Spectrin"/>
    <property type="match status" value="2"/>
</dbReference>
<feature type="compositionally biased region" description="Polar residues" evidence="8">
    <location>
        <begin position="3687"/>
        <end position="3716"/>
    </location>
</feature>
<feature type="region of interest" description="Disordered" evidence="8">
    <location>
        <begin position="1598"/>
        <end position="1668"/>
    </location>
</feature>
<feature type="region of interest" description="Disordered" evidence="8">
    <location>
        <begin position="3687"/>
        <end position="3758"/>
    </location>
</feature>
<keyword evidence="7" id="KW-0175">Coiled coil</keyword>
<feature type="domain" description="Calponin-homology (CH)" evidence="11">
    <location>
        <begin position="341"/>
        <end position="448"/>
    </location>
</feature>
<dbReference type="InterPro" id="IPR035915">
    <property type="entry name" value="Plakin_repeat_sf"/>
</dbReference>
<keyword evidence="12" id="KW-1185">Reference proteome</keyword>
<evidence type="ECO:0000259" key="10">
    <source>
        <dbReference type="PROSITE" id="PS50002"/>
    </source>
</evidence>
<reference evidence="13" key="1">
    <citation type="submission" date="2023-03" db="UniProtKB">
        <authorList>
            <consortium name="WormBaseParasite"/>
        </authorList>
    </citation>
    <scope>IDENTIFICATION</scope>
</reference>
<feature type="compositionally biased region" description="Low complexity" evidence="8">
    <location>
        <begin position="175"/>
        <end position="184"/>
    </location>
</feature>
<dbReference type="WBParaSite" id="ALUE_0000834301-mRNA-1">
    <property type="protein sequence ID" value="ALUE_0000834301-mRNA-1"/>
    <property type="gene ID" value="ALUE_0000834301"/>
</dbReference>
<dbReference type="Gene3D" id="2.30.30.40">
    <property type="entry name" value="SH3 Domains"/>
    <property type="match status" value="1"/>
</dbReference>
<dbReference type="SMART" id="SM00250">
    <property type="entry name" value="PLEC"/>
    <property type="match status" value="19"/>
</dbReference>
<dbReference type="CDD" id="cd00176">
    <property type="entry name" value="SPEC"/>
    <property type="match status" value="2"/>
</dbReference>
<dbReference type="PANTHER" id="PTHR23169">
    <property type="entry name" value="ENVOPLAKIN"/>
    <property type="match status" value="1"/>
</dbReference>
<sequence>MATSLNSEDVVHRKLDTLRCVIQIFWSQPSNIVNNGERIRLQTGRQVGDLFVDLSDGFNLIALLEALSAEKLPRENGYTRFHRIQNVQYCLDFLRKKNVRTVNIRPEDIVEGNSKLTLGLIWTIILNFQVSVIKQRQLESSSCQGVAKVAVVMQARSASLKALCGIAQKPVSPNAAGGATPPTASHRRRPNLPHSNSCHSYAPALAASFATVGLLFLFVIALAAMYKVLRSYSKKAERKHELTRSSDQHHATNGGSHNAFALTATDDARSGQVVPIDSRRIETMNSAWTGAQAFSESSSYEAREHFERKVQRVKKTRGERDSNRKSKKSKVSEVPSSVDGVSARDALLQWAQDVTRGYPGVNVRNFTSSWRDGLAFNAILHRYRPNLIQWSKISDESVSARERLDNAFAAAESEFGVSRLLDAEDVDVETPDEKSIITYVSSLYNALPHTSELNKYEEEMYEYEREACEWLNWVQRAIHLMDDRQMPTNVGELRRLQLELERFKSDDLPPKSKEKQRLADLYAELYSLFEGTEHMKIAPELSTQALDRAWQRLLAALSERFSVLDERASIQGSLADIISRLTRGIGITNEKLDHILKRIEDAESRIDSSRPAELQRIIDAIIDDLVALENPILGFFEDVDQLKQSRHPEANDFYQQVYGLEQRRQSYMSRLRTQFMTRLGVRSETLIRESEQRRESIRRSTFGRVDECIQWVRVRLEKLTEMEFVEDLEQLESMFEEHKLDNHDIQDFRQNVDECIARQAEVSAEDTHEYCELLSTLESEYQQLRDLSAGRMLDLDTLIAFVRGAQQEIVWINEREDIEVTRNWSDINQLDLPMLQNYYKQLLHEIELREPRFNDVHNKGAALLNQGHPAVHVIEFYLNAMQRKWDWLLALSKCLEQHLRDAINLKSFMEDAAAAEDWMVRQTEMLERKYNRSDFSLEEGEQLLRELDEINELIKKYHGVLMTLTERSSQISPLWQRGERIQRPIPVTALADYADRNITIREGDECILMDNSDLIHWIVRGSDGAEASVPSVVFRIPPPDARLTAYLNRLHTNFEKLRRMWEKKHRMVRFNMVLNTMAQIRGWDLDTFLSIDPDQRDAIIKALNDDAHKLLAELDPNDPLALRLKEELRLTNEHFYNLLNQSMRPKEPDIGSQFDTKIAELLKKLEDAYRKLNDRVAQGVPRSPDELERLILEHKDFEEALQALDVDVSTVKELFRQIQNPTPSQRANHDHLSGRWEDLWELSRMYVERLKALEGVLNGIGEVSDIVKQHEITLNSFDDMPAALDKLRGVHSQLLEMNMVLQQQQSVVDSLNRNIALLRQHISRTRQTSRLENLFEFSHPDVDRLEDEVQMLTVRWENVCSQVAERLKSAERALQTQMVYRSEYDNEISWLDRVEATINSLRRPEDMRPEQYQAQLDLLIAEYAQLQERTEAIENVNREGGKFIREAKGYDSRLIQYLDTVLNIHGPTIRGEFRRTEPQPKNGAQQVTEELERLNRRFAQLSSLILERRNVMQVLIQNWKRQKQEEEDRRRAEEEEKRRQFEAARLAALKDADRLRQERRAAEEARRAAEEAERLRRAREAAEEARRRAEEEARRRAEEEARRRAEEEARRRKQAEDEDRERERLRREEEERRRREEEERRRRQAMEDAERERDRQRKEDDDRRRREEEERRRREEEERRRRQAEEDAERERRRKAEEEARRRAEEEARRRAEEEARRRKEAEEAERRRQEEEERRRREEEERRRRQKPRLKARYCFLEVELSRMGNHRQHRMIYRREARIVKWRFLQIPQMRHGLQQTIAPEGMVLEEFEEIRDSPARATIAEHEDEMQMYQEETVTKTQFYEMEGILHKQTGEILTFVEAVRQGLLDLHSSGGEFFDIVSGARISLEKAAELGYIDGSFHEVLNRHHGIRHPLTHESLTLLEAIQIGLYDPDIRQLRDINTGEILPMYDCILKGIITLDTQHRLIKMGILKLPPMTLENAIEQGVVNRETGQFTGKYTRETMPLKDALYNGYIQIGSTRPIAMIAITLTDCIQLGLINAETGEFVDKSTGERLTLRDAVSKQNGLLNLHIPEIIRTDESRRVTLGDAIVRNAINTRQGNYTDLQQSQSMSLREAYDRDLIQKPLTLTEIYAKDLIDSTNKFIDGGTKHRYTLLEAIASGLIDAEVRHIVDPELKDVISIAEALERGLLEPDGRIVVPSQQKVYSFAEAVSDGLLIKRVRHTIFDVKGIKNTKTKESLTFNEAVEAGAVIVQAERIVDLTTQESFLLADCADKELIDPMLHELLSSPIGIRDQSGQEMTVFRAVAKGFIDPTKGVYLDKRASRELSPKDAYEAGYITLRGAIQLTALFDIHPSLMSPVKKVDQKKRIRRPGQRRDIATDQVKVTLAEAMKQGLIDSKTHRFRQGETEMSFEDALNQGLIDPSDEWIVPSKTTGVGPTIEEKTSETIMETGQQLAPKFYPDKNIEESITTIKKVKTTETTAVGGPGGVSVYRAITGGKGTIEVPADGYHIHEAERKGYINLSTGVVSPPNVERTLTLEEAFDLGVINSKNITVREPSTGRLIAVTEAIEKKIMDKNGFVTSHGRRVSLQTAIEEKIVIVEAEPPATTASSAKKVIQFSAGTGAVMSFRPVGTATIEESEQSWSFDATRGELIDHIGGGRMPLDAALSAGKILPEDLRVRDALTGREMSFEEAEKWGIIDQKNHYFFDKRDNKRYTLAEAAQQHRIYPTGGVPENASDAIHTTVKVQKRTEVSKKEALAAGPSAFVDQTLSSALELGWYDSKNGTFTHPDTKKQLTLKEAIIRGLFNPYGTTVIDRRNKRELSLLEAIQDGLVNDTAGTVLDTETGRNVDLLVALRDGLLKSGNLPESLEGALVKGKLDFATGQFTAHDGHNVPIQEAISKKLIDSKTVVIRDPDTGEEMPFSTAVDRNIVDLERGVIRSRRTSESISFPQALTSGVLAGAGSRSPHLTQRSAHPRLIEQKLQLTPYSQPIEPKTAVALREQRTMGAGRQEMVDLGGGKQVMVKVVRGEGGVEKGEYVDPSSGMKFTIQLHGDPYVTETKTMVKSTAQVQSVELEPHAEFVGIDKIRDKRNGRIMSLQDAQRIGIARVDRKGKQMTKTYSVFRSNIQNALAKGVLDSHGEKISLEDAIRAKLIDIRNLTYVNPKTGEALPLPQAANMGLLDVTLSEILPKGVCHPASGEKISIERAIGLDIINPKTGEVKNPFTKEKLSWLDILKPVYASLTMEGVYDPTKGYGVPVLSALIEGLIDTNTAQYSNIITGEKIPLNEASAKGLIDEETFKAITEPFLVDFRTRRKLNLIEAVQAKLIDPRNRTIQLDEHVIIPVARATADGKIPRFIGERLKRVDKLTFAESLGKGLIDVAQNRFTDPDSGRQMSINQAIEEGYIDTGKVEAMEGSDERNLAHILYSEEFDENSGRIRDKKSGLYLTFRAAVERDVIDGDSLFHDIDSSQTMTLREALNRGRIDSDGKYIETKTGAKLSLKEAVTNGLIALIASPMQAAQAVTEAVKRRDAEGYKFKIESVDDRRSSASGPRFREESSVIRLSSPHRVEPGLSVRVRSSSEAMSGGDRARSLIDDPQALADLQHEFLDNLAKQRFDIEEQIIENPATSRRVSVREAAESGLLDVVTGEIVHPSSGRRYSIPRAVHMKMVNSDAAKRLMESLNMSLEELGQQSSSYTTESLSGMSPTESGGTKIWTKTVSWHGDPSELRHSTSDPLAPYTSYTSTTTTSRTSDVPLWARHD</sequence>
<dbReference type="GO" id="GO:0030056">
    <property type="term" value="C:hemidesmosome"/>
    <property type="evidence" value="ECO:0007669"/>
    <property type="project" value="TreeGrafter"/>
</dbReference>
<dbReference type="FunFam" id="1.10.418.10:FF:000057">
    <property type="entry name" value="Calmin"/>
    <property type="match status" value="1"/>
</dbReference>
<dbReference type="SUPFAM" id="SSF75399">
    <property type="entry name" value="Plakin repeat"/>
    <property type="match status" value="12"/>
</dbReference>
<evidence type="ECO:0000256" key="5">
    <source>
        <dbReference type="ARBA" id="ARBA00022737"/>
    </source>
</evidence>
<keyword evidence="2 6" id="KW-0728">SH3 domain</keyword>
<keyword evidence="9" id="KW-0472">Membrane</keyword>
<dbReference type="GO" id="GO:0005737">
    <property type="term" value="C:cytoplasm"/>
    <property type="evidence" value="ECO:0007669"/>
    <property type="project" value="UniProtKB-SubCell"/>
</dbReference>
<evidence type="ECO:0000256" key="8">
    <source>
        <dbReference type="SAM" id="MobiDB-lite"/>
    </source>
</evidence>
<evidence type="ECO:0000256" key="4">
    <source>
        <dbReference type="ARBA" id="ARBA00022553"/>
    </source>
</evidence>
<feature type="domain" description="SH3" evidence="10">
    <location>
        <begin position="982"/>
        <end position="1039"/>
    </location>
</feature>
<feature type="coiled-coil region" evidence="7">
    <location>
        <begin position="1301"/>
        <end position="1328"/>
    </location>
</feature>
<dbReference type="Proteomes" id="UP000036681">
    <property type="component" value="Unplaced"/>
</dbReference>
<dbReference type="GO" id="GO:0031122">
    <property type="term" value="P:cytoplasmic microtubule organization"/>
    <property type="evidence" value="ECO:0007669"/>
    <property type="project" value="TreeGrafter"/>
</dbReference>
<evidence type="ECO:0000256" key="9">
    <source>
        <dbReference type="SAM" id="Phobius"/>
    </source>
</evidence>
<dbReference type="PROSITE" id="PS50021">
    <property type="entry name" value="CH"/>
    <property type="match status" value="2"/>
</dbReference>
<dbReference type="PANTHER" id="PTHR23169:SF23">
    <property type="entry name" value="SHORT STOP, ISOFORM H"/>
    <property type="match status" value="1"/>
</dbReference>
<feature type="transmembrane region" description="Helical" evidence="9">
    <location>
        <begin position="204"/>
        <end position="226"/>
    </location>
</feature>
<keyword evidence="9" id="KW-1133">Transmembrane helix</keyword>
<feature type="compositionally biased region" description="Basic and acidic residues" evidence="8">
    <location>
        <begin position="240"/>
        <end position="250"/>
    </location>
</feature>
<evidence type="ECO:0000256" key="2">
    <source>
        <dbReference type="ARBA" id="ARBA00022443"/>
    </source>
</evidence>
<dbReference type="InterPro" id="IPR001715">
    <property type="entry name" value="CH_dom"/>
</dbReference>
<dbReference type="Gene3D" id="3.90.1290.10">
    <property type="entry name" value="Plakin repeat"/>
    <property type="match status" value="7"/>
</dbReference>
<keyword evidence="9" id="KW-0812">Transmembrane</keyword>
<dbReference type="InterPro" id="IPR001101">
    <property type="entry name" value="Plectin_repeat"/>
</dbReference>
<evidence type="ECO:0000256" key="1">
    <source>
        <dbReference type="ARBA" id="ARBA00004496"/>
    </source>
</evidence>
<evidence type="ECO:0000256" key="7">
    <source>
        <dbReference type="SAM" id="Coils"/>
    </source>
</evidence>
<dbReference type="Gene3D" id="1.20.58.60">
    <property type="match status" value="6"/>
</dbReference>
<protein>
    <submittedName>
        <fullName evidence="13">Calponin-homology (CH) domain-containing protein</fullName>
    </submittedName>
</protein>
<feature type="compositionally biased region" description="Basic and acidic residues" evidence="8">
    <location>
        <begin position="1598"/>
        <end position="1610"/>
    </location>
</feature>
<feature type="compositionally biased region" description="Low complexity" evidence="8">
    <location>
        <begin position="3736"/>
        <end position="3749"/>
    </location>
</feature>
<dbReference type="GO" id="GO:0045104">
    <property type="term" value="P:intermediate filament cytoskeleton organization"/>
    <property type="evidence" value="ECO:0007669"/>
    <property type="project" value="InterPro"/>
</dbReference>
<dbReference type="SMART" id="SM00150">
    <property type="entry name" value="SPEC"/>
    <property type="match status" value="6"/>
</dbReference>
<dbReference type="Gene3D" id="1.10.418.10">
    <property type="entry name" value="Calponin-like domain"/>
    <property type="match status" value="2"/>
</dbReference>
<feature type="region of interest" description="Disordered" evidence="8">
    <location>
        <begin position="1712"/>
        <end position="1732"/>
    </location>
</feature>
<evidence type="ECO:0000256" key="3">
    <source>
        <dbReference type="ARBA" id="ARBA00022490"/>
    </source>
</evidence>
<dbReference type="SMART" id="SM00033">
    <property type="entry name" value="CH"/>
    <property type="match status" value="2"/>
</dbReference>
<keyword evidence="3" id="KW-0963">Cytoplasm</keyword>
<name>A0A9J2PFU1_ASCLU</name>
<feature type="region of interest" description="Disordered" evidence="8">
    <location>
        <begin position="309"/>
        <end position="337"/>
    </location>
</feature>
<accession>A0A9J2PFU1</accession>
<dbReference type="GO" id="GO:0005198">
    <property type="term" value="F:structural molecule activity"/>
    <property type="evidence" value="ECO:0007669"/>
    <property type="project" value="TreeGrafter"/>
</dbReference>
<dbReference type="InterPro" id="IPR036872">
    <property type="entry name" value="CH_dom_sf"/>
</dbReference>
<dbReference type="GO" id="GO:0016020">
    <property type="term" value="C:membrane"/>
    <property type="evidence" value="ECO:0007669"/>
    <property type="project" value="TreeGrafter"/>
</dbReference>
<keyword evidence="5" id="KW-0677">Repeat</keyword>
<dbReference type="Pfam" id="PF17902">
    <property type="entry name" value="SH3_10"/>
    <property type="match status" value="1"/>
</dbReference>
<dbReference type="InterPro" id="IPR041615">
    <property type="entry name" value="Desmoplakin_SH3"/>
</dbReference>
<feature type="domain" description="Calponin-homology (CH)" evidence="11">
    <location>
        <begin position="17"/>
        <end position="129"/>
    </location>
</feature>
<feature type="compositionally biased region" description="Basic and acidic residues" evidence="8">
    <location>
        <begin position="1621"/>
        <end position="1668"/>
    </location>
</feature>
<comment type="subcellular location">
    <subcellularLocation>
        <location evidence="1">Cytoplasm</location>
    </subcellularLocation>
</comment>
<dbReference type="InterPro" id="IPR001452">
    <property type="entry name" value="SH3_domain"/>
</dbReference>
<dbReference type="Pfam" id="PF00307">
    <property type="entry name" value="CH"/>
    <property type="match status" value="2"/>
</dbReference>
<feature type="compositionally biased region" description="Basic and acidic residues" evidence="8">
    <location>
        <begin position="309"/>
        <end position="324"/>
    </location>
</feature>
<dbReference type="Pfam" id="PF21019">
    <property type="entry name" value="Spectrin_3"/>
    <property type="match status" value="1"/>
</dbReference>
<dbReference type="SUPFAM" id="SSF47576">
    <property type="entry name" value="Calponin-homology domain, CH-domain"/>
    <property type="match status" value="1"/>
</dbReference>
<dbReference type="GO" id="GO:0005882">
    <property type="term" value="C:intermediate filament"/>
    <property type="evidence" value="ECO:0007669"/>
    <property type="project" value="TreeGrafter"/>
</dbReference>
<dbReference type="SUPFAM" id="SSF46966">
    <property type="entry name" value="Spectrin repeat"/>
    <property type="match status" value="6"/>
</dbReference>
<dbReference type="PROSITE" id="PS50002">
    <property type="entry name" value="SH3"/>
    <property type="match status" value="1"/>
</dbReference>
<dbReference type="GO" id="GO:0042060">
    <property type="term" value="P:wound healing"/>
    <property type="evidence" value="ECO:0007669"/>
    <property type="project" value="TreeGrafter"/>
</dbReference>
<dbReference type="InterPro" id="IPR043197">
    <property type="entry name" value="Plakin"/>
</dbReference>
<evidence type="ECO:0000256" key="6">
    <source>
        <dbReference type="PROSITE-ProRule" id="PRU00192"/>
    </source>
</evidence>
<feature type="region of interest" description="Disordered" evidence="8">
    <location>
        <begin position="173"/>
        <end position="195"/>
    </location>
</feature>
<evidence type="ECO:0000313" key="12">
    <source>
        <dbReference type="Proteomes" id="UP000036681"/>
    </source>
</evidence>
<keyword evidence="4" id="KW-0597">Phosphoprotein</keyword>